<dbReference type="AlphaFoldDB" id="A0A2T4MUI3"/>
<comment type="caution">
    <text evidence="1">The sequence shown here is derived from an EMBL/GenBank/DDBJ whole genome shotgun (WGS) entry which is preliminary data.</text>
</comment>
<proteinExistence type="predicted"/>
<evidence type="ECO:0000313" key="1">
    <source>
        <dbReference type="EMBL" id="PTH78228.1"/>
    </source>
</evidence>
<sequence length="373" mass="42507">MDEFGHYFYTASGYLESKVRDVNCIPKSTYLVTNDGVFVFKKLIFLIKAEMAKNPSVDVEDAAKQLLNQAIVTVREAVDIWGACPEQYIISGDRIIHQHFNAVIPGIFETKESKIEAIAKLLQGHVIEGEGEFTYREQPMSQLAPLEQIVLPPKPALKERLDLEILPYRLNYKDGYPPLNEVLFNKFKNAIQNWVAEKKAVRKKAESALNHSGFNLTDGEVDALNNIYSNELYFDKEDADELKILYPELSSLSDVAIYGLFDDYKDDSGITRYSPFREVDFFFYLICRLYDVNSSGCSGCWMYCALMEGADAGQVAEIGKAAFKYSNTICNIERKISAIIGFMRHPREGKLMGLEIFTMHDFMKMAQGCWRQE</sequence>
<dbReference type="Proteomes" id="UP000241986">
    <property type="component" value="Unassembled WGS sequence"/>
</dbReference>
<name>A0A2T4MUI3_AERVE</name>
<reference evidence="1 2" key="1">
    <citation type="submission" date="2018-03" db="EMBL/GenBank/DDBJ databases">
        <title>Aeromonas veronii whole genome sequencing and analysis.</title>
        <authorList>
            <person name="Xie H."/>
            <person name="Liu T."/>
            <person name="Wang K."/>
        </authorList>
    </citation>
    <scope>NUCLEOTIDE SEQUENCE [LARGE SCALE GENOMIC DNA]</scope>
    <source>
        <strain evidence="1 2">XH.VA.1</strain>
    </source>
</reference>
<accession>A0A2T4MUI3</accession>
<organism evidence="1 2">
    <name type="scientific">Aeromonas veronii</name>
    <dbReference type="NCBI Taxonomy" id="654"/>
    <lineage>
        <taxon>Bacteria</taxon>
        <taxon>Pseudomonadati</taxon>
        <taxon>Pseudomonadota</taxon>
        <taxon>Gammaproteobacteria</taxon>
        <taxon>Aeromonadales</taxon>
        <taxon>Aeromonadaceae</taxon>
        <taxon>Aeromonas</taxon>
    </lineage>
</organism>
<dbReference type="EMBL" id="PZKL01000060">
    <property type="protein sequence ID" value="PTH78228.1"/>
    <property type="molecule type" value="Genomic_DNA"/>
</dbReference>
<evidence type="ECO:0000313" key="2">
    <source>
        <dbReference type="Proteomes" id="UP000241986"/>
    </source>
</evidence>
<gene>
    <name evidence="1" type="ORF">DAA48_25845</name>
</gene>
<protein>
    <submittedName>
        <fullName evidence="1">Uncharacterized protein</fullName>
    </submittedName>
</protein>